<dbReference type="PANTHER" id="PTHR36424:SF1">
    <property type="entry name" value="LOW AFFINITY K(+) TRANSPORTER 1-RELATED"/>
    <property type="match status" value="1"/>
</dbReference>
<evidence type="ECO:0008006" key="5">
    <source>
        <dbReference type="Google" id="ProtNLM"/>
    </source>
</evidence>
<feature type="compositionally biased region" description="Polar residues" evidence="1">
    <location>
        <begin position="426"/>
        <end position="441"/>
    </location>
</feature>
<feature type="region of interest" description="Disordered" evidence="1">
    <location>
        <begin position="453"/>
        <end position="551"/>
    </location>
</feature>
<evidence type="ECO:0000313" key="3">
    <source>
        <dbReference type="EMBL" id="ODV82068.1"/>
    </source>
</evidence>
<feature type="compositionally biased region" description="Polar residues" evidence="1">
    <location>
        <begin position="582"/>
        <end position="591"/>
    </location>
</feature>
<dbReference type="GO" id="GO:0005886">
    <property type="term" value="C:plasma membrane"/>
    <property type="evidence" value="ECO:0007669"/>
    <property type="project" value="InterPro"/>
</dbReference>
<organism evidence="3 4">
    <name type="scientific">Suhomyces tanzawaensis NRRL Y-17324</name>
    <dbReference type="NCBI Taxonomy" id="984487"/>
    <lineage>
        <taxon>Eukaryota</taxon>
        <taxon>Fungi</taxon>
        <taxon>Dikarya</taxon>
        <taxon>Ascomycota</taxon>
        <taxon>Saccharomycotina</taxon>
        <taxon>Pichiomycetes</taxon>
        <taxon>Debaryomycetaceae</taxon>
        <taxon>Suhomyces</taxon>
    </lineage>
</organism>
<dbReference type="STRING" id="984487.A0A1E4SRE4"/>
<feature type="compositionally biased region" description="Polar residues" evidence="1">
    <location>
        <begin position="481"/>
        <end position="490"/>
    </location>
</feature>
<feature type="transmembrane region" description="Helical" evidence="2">
    <location>
        <begin position="47"/>
        <end position="73"/>
    </location>
</feature>
<feature type="region of interest" description="Disordered" evidence="1">
    <location>
        <begin position="619"/>
        <end position="641"/>
    </location>
</feature>
<feature type="transmembrane region" description="Helical" evidence="2">
    <location>
        <begin position="211"/>
        <end position="240"/>
    </location>
</feature>
<name>A0A1E4SRE4_9ASCO</name>
<feature type="compositionally biased region" description="Polar residues" evidence="1">
    <location>
        <begin position="383"/>
        <end position="399"/>
    </location>
</feature>
<dbReference type="EMBL" id="KV453909">
    <property type="protein sequence ID" value="ODV82068.1"/>
    <property type="molecule type" value="Genomic_DNA"/>
</dbReference>
<evidence type="ECO:0000256" key="1">
    <source>
        <dbReference type="SAM" id="MobiDB-lite"/>
    </source>
</evidence>
<dbReference type="RefSeq" id="XP_020067190.1">
    <property type="nucleotide sequence ID" value="XM_020206257.1"/>
</dbReference>
<keyword evidence="4" id="KW-1185">Reference proteome</keyword>
<reference evidence="4" key="1">
    <citation type="submission" date="2016-05" db="EMBL/GenBank/DDBJ databases">
        <title>Comparative genomics of biotechnologically important yeasts.</title>
        <authorList>
            <consortium name="DOE Joint Genome Institute"/>
            <person name="Riley R."/>
            <person name="Haridas S."/>
            <person name="Wolfe K.H."/>
            <person name="Lopes M.R."/>
            <person name="Hittinger C.T."/>
            <person name="Goker M."/>
            <person name="Salamov A."/>
            <person name="Wisecaver J."/>
            <person name="Long T.M."/>
            <person name="Aerts A.L."/>
            <person name="Barry K."/>
            <person name="Choi C."/>
            <person name="Clum A."/>
            <person name="Coughlan A.Y."/>
            <person name="Deshpande S."/>
            <person name="Douglass A.P."/>
            <person name="Hanson S.J."/>
            <person name="Klenk H.-P."/>
            <person name="Labutti K."/>
            <person name="Lapidus A."/>
            <person name="Lindquist E."/>
            <person name="Lipzen A."/>
            <person name="Meier-Kolthoff J.P."/>
            <person name="Ohm R.A."/>
            <person name="Otillar R.P."/>
            <person name="Pangilinan J."/>
            <person name="Peng Y."/>
            <person name="Rokas A."/>
            <person name="Rosa C.A."/>
            <person name="Scheuner C."/>
            <person name="Sibirny A.A."/>
            <person name="Slot J.C."/>
            <person name="Stielow J.B."/>
            <person name="Sun H."/>
            <person name="Kurtzman C.P."/>
            <person name="Blackwell M."/>
            <person name="Grigoriev I.V."/>
            <person name="Jeffries T.W."/>
        </authorList>
    </citation>
    <scope>NUCLEOTIDE SEQUENCE [LARGE SCALE GENOMIC DNA]</scope>
    <source>
        <strain evidence="4">NRRL Y-17324</strain>
    </source>
</reference>
<dbReference type="PANTHER" id="PTHR36424">
    <property type="entry name" value="PHEROMONE-REGULATED MEMBRANE PROTEIN 6"/>
    <property type="match status" value="1"/>
</dbReference>
<feature type="region of interest" description="Disordered" evidence="1">
    <location>
        <begin position="568"/>
        <end position="591"/>
    </location>
</feature>
<feature type="region of interest" description="Disordered" evidence="1">
    <location>
        <begin position="363"/>
        <end position="441"/>
    </location>
</feature>
<dbReference type="InterPro" id="IPR031606">
    <property type="entry name" value="Kch1/2"/>
</dbReference>
<feature type="transmembrane region" description="Helical" evidence="2">
    <location>
        <begin position="85"/>
        <end position="106"/>
    </location>
</feature>
<sequence length="667" mass="76438">MAIDLNHFSAQQQIQKYKLNESTFDIIDVDSFHNVRAKTVLAYLWEWFLMILSWVLLGTDIYTCLSILVFHHWSSKEYQPYEYSVAKWIFTGCIIFEFCLLLYHWIWAIHTYRTRNIALNYVNSIAKNMYTVRSYNYFCLFHLIERVDHFDWSCFYCLEQMDQALQILIADAPRQVINFLTLRYYATGGEKDNNILGNIEHIATTNLTLSIILSFMCVSVVIFAFFFLKFLYGVILFLPIKSKLRKKGHKSLKKYCCKVVNDTVKMLVIKHHKSKRELLDKGILDTKDIEMNPLLNSSTTTFKNMSSDNLSSNSDPVKFSHNLKKPAPAHNLTNKSTFAYNDNGKLYGLVNGDNGSHETLVRYDGGHNPFADPMESHGKRSESLSSLTHPGNDPSTSAISVAGNRNIHRKNPPPFNNPFVNENSPQTSLVDQNTSYNPFEASSYNDLYKSTLSASNHHNRNPGPPPRSGSQSSLSYGPMPFSQQKVTPSHTMPERALHHASSKSSLVSHSRPHNLPRSATAHDHQKRKAPEPIYEQDDSQVYSSSQHGHYEPQRPYEFQEYAPNAEYARQSNESAHIERNHSTSSEGSVNYNNNNESTTGLLIDNFNSPHATRKYLEPESNLSVPYPMHDTRNDTENTPYPVRGVSVYEEDFSFNDDSANRYRNRHS</sequence>
<dbReference type="Pfam" id="PF16944">
    <property type="entry name" value="KCH"/>
    <property type="match status" value="1"/>
</dbReference>
<gene>
    <name evidence="3" type="ORF">CANTADRAFT_133253</name>
</gene>
<feature type="compositionally biased region" description="Low complexity" evidence="1">
    <location>
        <begin position="468"/>
        <end position="478"/>
    </location>
</feature>
<keyword evidence="2" id="KW-1133">Transmembrane helix</keyword>
<accession>A0A1E4SRE4</accession>
<dbReference type="Proteomes" id="UP000094285">
    <property type="component" value="Unassembled WGS sequence"/>
</dbReference>
<dbReference type="AlphaFoldDB" id="A0A1E4SRE4"/>
<evidence type="ECO:0000256" key="2">
    <source>
        <dbReference type="SAM" id="Phobius"/>
    </source>
</evidence>
<dbReference type="OrthoDB" id="2128042at2759"/>
<dbReference type="GO" id="GO:0015079">
    <property type="term" value="F:potassium ion transmembrane transporter activity"/>
    <property type="evidence" value="ECO:0007669"/>
    <property type="project" value="InterPro"/>
</dbReference>
<dbReference type="GeneID" id="30980394"/>
<evidence type="ECO:0000313" key="4">
    <source>
        <dbReference type="Proteomes" id="UP000094285"/>
    </source>
</evidence>
<keyword evidence="2" id="KW-0812">Transmembrane</keyword>
<protein>
    <recommendedName>
        <fullName evidence="5">Vacuolar membrane protein</fullName>
    </recommendedName>
</protein>
<keyword evidence="2" id="KW-0472">Membrane</keyword>
<proteinExistence type="predicted"/>